<proteinExistence type="predicted"/>
<evidence type="ECO:0000256" key="1">
    <source>
        <dbReference type="SAM" id="MobiDB-lite"/>
    </source>
</evidence>
<dbReference type="Proteomes" id="UP001172155">
    <property type="component" value="Unassembled WGS sequence"/>
</dbReference>
<organism evidence="2 3">
    <name type="scientific">Schizothecium vesticola</name>
    <dbReference type="NCBI Taxonomy" id="314040"/>
    <lineage>
        <taxon>Eukaryota</taxon>
        <taxon>Fungi</taxon>
        <taxon>Dikarya</taxon>
        <taxon>Ascomycota</taxon>
        <taxon>Pezizomycotina</taxon>
        <taxon>Sordariomycetes</taxon>
        <taxon>Sordariomycetidae</taxon>
        <taxon>Sordariales</taxon>
        <taxon>Schizotheciaceae</taxon>
        <taxon>Schizothecium</taxon>
    </lineage>
</organism>
<feature type="non-terminal residue" evidence="2">
    <location>
        <position position="1"/>
    </location>
</feature>
<evidence type="ECO:0000313" key="2">
    <source>
        <dbReference type="EMBL" id="KAK0751073.1"/>
    </source>
</evidence>
<dbReference type="AlphaFoldDB" id="A0AA40F4E4"/>
<accession>A0AA40F4E4</accession>
<evidence type="ECO:0000313" key="3">
    <source>
        <dbReference type="Proteomes" id="UP001172155"/>
    </source>
</evidence>
<keyword evidence="3" id="KW-1185">Reference proteome</keyword>
<dbReference type="EMBL" id="JAUKUD010000002">
    <property type="protein sequence ID" value="KAK0751073.1"/>
    <property type="molecule type" value="Genomic_DNA"/>
</dbReference>
<sequence length="133" mass="13750">PDSSPGPHKETLSVNEASPTISIVPIVRPIGLRLVVLRRARSGHVDIPPLVRLAVTLAALPAARTRVDEDVLPGRVAVLGRAGEGHADAAEVTPLSGLEDSRGSGRCRGGARQEGDDEAVEEGGWGEHGGAMC</sequence>
<comment type="caution">
    <text evidence="2">The sequence shown here is derived from an EMBL/GenBank/DDBJ whole genome shotgun (WGS) entry which is preliminary data.</text>
</comment>
<protein>
    <submittedName>
        <fullName evidence="2">Uncharacterized protein</fullName>
    </submittedName>
</protein>
<gene>
    <name evidence="2" type="ORF">B0T18DRAFT_62080</name>
</gene>
<name>A0AA40F4E4_9PEZI</name>
<feature type="region of interest" description="Disordered" evidence="1">
    <location>
        <begin position="85"/>
        <end position="133"/>
    </location>
</feature>
<reference evidence="2" key="1">
    <citation type="submission" date="2023-06" db="EMBL/GenBank/DDBJ databases">
        <title>Genome-scale phylogeny and comparative genomics of the fungal order Sordariales.</title>
        <authorList>
            <consortium name="Lawrence Berkeley National Laboratory"/>
            <person name="Hensen N."/>
            <person name="Bonometti L."/>
            <person name="Westerberg I."/>
            <person name="Brannstrom I.O."/>
            <person name="Guillou S."/>
            <person name="Cros-Aarteil S."/>
            <person name="Calhoun S."/>
            <person name="Haridas S."/>
            <person name="Kuo A."/>
            <person name="Mondo S."/>
            <person name="Pangilinan J."/>
            <person name="Riley R."/>
            <person name="LaButti K."/>
            <person name="Andreopoulos B."/>
            <person name="Lipzen A."/>
            <person name="Chen C."/>
            <person name="Yanf M."/>
            <person name="Daum C."/>
            <person name="Ng V."/>
            <person name="Clum A."/>
            <person name="Steindorff A."/>
            <person name="Ohm R."/>
            <person name="Martin F."/>
            <person name="Silar P."/>
            <person name="Natvig D."/>
            <person name="Lalanne C."/>
            <person name="Gautier V."/>
            <person name="Ament-velasquez S.L."/>
            <person name="Kruys A."/>
            <person name="Hutchinson M.I."/>
            <person name="Powell A.J."/>
            <person name="Barry K."/>
            <person name="Miller A.N."/>
            <person name="Grigoriev I.V."/>
            <person name="Debuchy R."/>
            <person name="Gladieux P."/>
            <person name="Thoren M.H."/>
            <person name="Johannesson H."/>
        </authorList>
    </citation>
    <scope>NUCLEOTIDE SEQUENCE</scope>
    <source>
        <strain evidence="2">SMH3187-1</strain>
    </source>
</reference>